<dbReference type="SUPFAM" id="SSF51735">
    <property type="entry name" value="NAD(P)-binding Rossmann-fold domains"/>
    <property type="match status" value="1"/>
</dbReference>
<protein>
    <submittedName>
        <fullName evidence="5">Uncharacterized protein</fullName>
    </submittedName>
</protein>
<dbReference type="RefSeq" id="XP_016242307.1">
    <property type="nucleotide sequence ID" value="XM_016400039.1"/>
</dbReference>
<dbReference type="HOGENOM" id="CLU_010194_1_1_1"/>
<dbReference type="Gene3D" id="3.40.50.720">
    <property type="entry name" value="NAD(P)-binding Rossmann-like Domain"/>
    <property type="match status" value="1"/>
</dbReference>
<sequence>MGGHVDAPPPEAKPRQGGPEVSTQSLFRLDRRSIIVTGGIGGIGTKATEAILQSGGDAVILDRYEKPLQDVWNFWQDALDACAKSNGSSILYRSCDVTSEESVRQALGTLREELRHPIRGLLACVGQSDTGPSITYPPNDFRRLLEINVMATFIAAQAVARAMQGADHSGSMVLIASMSGHVVNQGADSSAYNSAKSAVLQLGRSLASEWGARRDMPLIRVNTLSPGYVRTAATEDALKHDDMEARWNGQNMLHRLCFPDELRGPIIYLLSDASSFMTATDLRIDGGHCAW</sequence>
<feature type="region of interest" description="Disordered" evidence="4">
    <location>
        <begin position="1"/>
        <end position="23"/>
    </location>
</feature>
<dbReference type="GO" id="GO:0050664">
    <property type="term" value="F:oxidoreductase activity, acting on NAD(P)H, oxygen as acceptor"/>
    <property type="evidence" value="ECO:0007669"/>
    <property type="project" value="TreeGrafter"/>
</dbReference>
<keyword evidence="2" id="KW-0521">NADP</keyword>
<dbReference type="PANTHER" id="PTHR43008">
    <property type="entry name" value="BENZIL REDUCTASE"/>
    <property type="match status" value="1"/>
</dbReference>
<name>A0A0D1Z382_9EURO</name>
<evidence type="ECO:0000313" key="5">
    <source>
        <dbReference type="EMBL" id="KIW22091.1"/>
    </source>
</evidence>
<keyword evidence="3" id="KW-0560">Oxidoreductase</keyword>
<dbReference type="InterPro" id="IPR020904">
    <property type="entry name" value="Sc_DH/Rdtase_CS"/>
</dbReference>
<dbReference type="GO" id="GO:0016616">
    <property type="term" value="F:oxidoreductase activity, acting on the CH-OH group of donors, NAD or NADP as acceptor"/>
    <property type="evidence" value="ECO:0007669"/>
    <property type="project" value="UniProtKB-ARBA"/>
</dbReference>
<evidence type="ECO:0000256" key="1">
    <source>
        <dbReference type="ARBA" id="ARBA00006484"/>
    </source>
</evidence>
<evidence type="ECO:0000256" key="2">
    <source>
        <dbReference type="ARBA" id="ARBA00022857"/>
    </source>
</evidence>
<dbReference type="OrthoDB" id="1669814at2759"/>
<gene>
    <name evidence="5" type="ORF">PV07_12508</name>
</gene>
<accession>A0A0D1Z382</accession>
<comment type="similarity">
    <text evidence="1">Belongs to the short-chain dehydrogenases/reductases (SDR) family.</text>
</comment>
<dbReference type="Proteomes" id="UP000054466">
    <property type="component" value="Unassembled WGS sequence"/>
</dbReference>
<dbReference type="GeneID" id="27351702"/>
<dbReference type="AlphaFoldDB" id="A0A0D1Z382"/>
<dbReference type="InterPro" id="IPR002347">
    <property type="entry name" value="SDR_fam"/>
</dbReference>
<reference evidence="5 6" key="1">
    <citation type="submission" date="2015-01" db="EMBL/GenBank/DDBJ databases">
        <title>The Genome Sequence of Cladophialophora immunda CBS83496.</title>
        <authorList>
            <consortium name="The Broad Institute Genomics Platform"/>
            <person name="Cuomo C."/>
            <person name="de Hoog S."/>
            <person name="Gorbushina A."/>
            <person name="Stielow B."/>
            <person name="Teixiera M."/>
            <person name="Abouelleil A."/>
            <person name="Chapman S.B."/>
            <person name="Priest M."/>
            <person name="Young S.K."/>
            <person name="Wortman J."/>
            <person name="Nusbaum C."/>
            <person name="Birren B."/>
        </authorList>
    </citation>
    <scope>NUCLEOTIDE SEQUENCE [LARGE SCALE GENOMIC DNA]</scope>
    <source>
        <strain evidence="5 6">CBS 83496</strain>
    </source>
</reference>
<organism evidence="5 6">
    <name type="scientific">Cladophialophora immunda</name>
    <dbReference type="NCBI Taxonomy" id="569365"/>
    <lineage>
        <taxon>Eukaryota</taxon>
        <taxon>Fungi</taxon>
        <taxon>Dikarya</taxon>
        <taxon>Ascomycota</taxon>
        <taxon>Pezizomycotina</taxon>
        <taxon>Eurotiomycetes</taxon>
        <taxon>Chaetothyriomycetidae</taxon>
        <taxon>Chaetothyriales</taxon>
        <taxon>Herpotrichiellaceae</taxon>
        <taxon>Cladophialophora</taxon>
    </lineage>
</organism>
<dbReference type="VEuPathDB" id="FungiDB:PV07_12508"/>
<evidence type="ECO:0000313" key="6">
    <source>
        <dbReference type="Proteomes" id="UP000054466"/>
    </source>
</evidence>
<evidence type="ECO:0000256" key="3">
    <source>
        <dbReference type="ARBA" id="ARBA00023002"/>
    </source>
</evidence>
<proteinExistence type="inferred from homology"/>
<dbReference type="PANTHER" id="PTHR43008:SF4">
    <property type="entry name" value="CHAIN DEHYDROGENASE, PUTATIVE (AFU_ORTHOLOGUE AFUA_4G08710)-RELATED"/>
    <property type="match status" value="1"/>
</dbReference>
<dbReference type="EMBL" id="KN847049">
    <property type="protein sequence ID" value="KIW22091.1"/>
    <property type="molecule type" value="Genomic_DNA"/>
</dbReference>
<keyword evidence="6" id="KW-1185">Reference proteome</keyword>
<dbReference type="Pfam" id="PF13561">
    <property type="entry name" value="adh_short_C2"/>
    <property type="match status" value="1"/>
</dbReference>
<dbReference type="STRING" id="569365.A0A0D1Z382"/>
<dbReference type="InterPro" id="IPR036291">
    <property type="entry name" value="NAD(P)-bd_dom_sf"/>
</dbReference>
<evidence type="ECO:0000256" key="4">
    <source>
        <dbReference type="SAM" id="MobiDB-lite"/>
    </source>
</evidence>
<dbReference type="PROSITE" id="PS00061">
    <property type="entry name" value="ADH_SHORT"/>
    <property type="match status" value="1"/>
</dbReference>
<dbReference type="PRINTS" id="PR00081">
    <property type="entry name" value="GDHRDH"/>
</dbReference>